<feature type="binding site" description="in other chain" evidence="15">
    <location>
        <begin position="170"/>
        <end position="172"/>
    </location>
    <ligand>
        <name>substrate</name>
        <note>ligand shared between dimeric partners</note>
    </ligand>
</feature>
<dbReference type="PRINTS" id="PR00476">
    <property type="entry name" value="PHFRCTKINASE"/>
</dbReference>
<comment type="subunit">
    <text evidence="15">Homotetramer.</text>
</comment>
<evidence type="ECO:0000256" key="8">
    <source>
        <dbReference type="ARBA" id="ARBA00022723"/>
    </source>
</evidence>
<keyword evidence="8 15" id="KW-0479">Metal-binding</keyword>
<feature type="binding site" evidence="15">
    <location>
        <position position="244"/>
    </location>
    <ligand>
        <name>substrate</name>
        <note>ligand shared between dimeric partners</note>
    </ligand>
</feature>
<feature type="binding site" description="in other chain" evidence="15">
    <location>
        <begin position="126"/>
        <end position="128"/>
    </location>
    <ligand>
        <name>substrate</name>
        <note>ligand shared between dimeric partners</note>
    </ligand>
</feature>
<feature type="binding site" evidence="15">
    <location>
        <begin position="73"/>
        <end position="74"/>
    </location>
    <ligand>
        <name>ATP</name>
        <dbReference type="ChEBI" id="CHEBI:30616"/>
    </ligand>
</feature>
<protein>
    <recommendedName>
        <fullName evidence="15">ATP-dependent 6-phosphofructokinase</fullName>
        <shortName evidence="15">ATP-PFK</shortName>
        <shortName evidence="15">Phosphofructokinase</shortName>
        <ecNumber evidence="15">2.7.1.11</ecNumber>
    </recommendedName>
    <alternativeName>
        <fullName evidence="15">Phosphohexokinase</fullName>
    </alternativeName>
</protein>
<organism evidence="17 18">
    <name type="scientific">Ruminococcus flavefaciens</name>
    <dbReference type="NCBI Taxonomy" id="1265"/>
    <lineage>
        <taxon>Bacteria</taxon>
        <taxon>Bacillati</taxon>
        <taxon>Bacillota</taxon>
        <taxon>Clostridia</taxon>
        <taxon>Eubacteriales</taxon>
        <taxon>Oscillospiraceae</taxon>
        <taxon>Ruminococcus</taxon>
    </lineage>
</organism>
<dbReference type="FunFam" id="3.40.50.460:FF:000002">
    <property type="entry name" value="ATP-dependent 6-phosphofructokinase"/>
    <property type="match status" value="1"/>
</dbReference>
<dbReference type="EMBL" id="FPIP01000001">
    <property type="protein sequence ID" value="SFW16243.1"/>
    <property type="molecule type" value="Genomic_DNA"/>
</dbReference>
<feature type="binding site" evidence="15">
    <location>
        <begin position="103"/>
        <end position="106"/>
    </location>
    <ligand>
        <name>ATP</name>
        <dbReference type="ChEBI" id="CHEBI:30616"/>
    </ligand>
</feature>
<gene>
    <name evidence="15" type="primary">pfkA</name>
    <name evidence="17" type="ORF">SAMN02910280_0905</name>
</gene>
<dbReference type="UniPathway" id="UPA00109">
    <property type="reaction ID" value="UER00182"/>
</dbReference>
<comment type="cofactor">
    <cofactor evidence="1 15">
        <name>Mg(2+)</name>
        <dbReference type="ChEBI" id="CHEBI:18420"/>
    </cofactor>
</comment>
<dbReference type="GO" id="GO:0046872">
    <property type="term" value="F:metal ion binding"/>
    <property type="evidence" value="ECO:0007669"/>
    <property type="project" value="UniProtKB-KW"/>
</dbReference>
<dbReference type="RefSeq" id="WP_072299274.1">
    <property type="nucleotide sequence ID" value="NZ_FPIP01000001.1"/>
</dbReference>
<evidence type="ECO:0000313" key="17">
    <source>
        <dbReference type="EMBL" id="SFW16243.1"/>
    </source>
</evidence>
<keyword evidence="11 15" id="KW-0067">ATP-binding</keyword>
<comment type="similarity">
    <text evidence="15">Belongs to the phosphofructokinase type A (PFKA) family. ATP-dependent PFK group I subfamily. Prokaryotic clade 'B1' sub-subfamily.</text>
</comment>
<sequence length="320" mass="34215">MIKKIGVLTSGGDAPGMNAAVRAVVRSALAKGMEVYGIRRGYVGLLNGDIIKMDERSVSDIIHRGGTVLYTARCPEFRTAEGVAKGKAKLDELGIEGLVVIGGDGSFRGAADLSAQGFLCIGIPGTIDNDIACTDYTIGFDTAMNTAMELVDKLRDTSQSHDRISVVEVMGRGAGHIAVNTGIACGATDIITKEVPYDINAIANTMLAKKAKGKQNFVVIVAESIGHSDEIAKLLHEKTGIEARSTILGHVQRGGSPTVRDRVEATRMGYYAVELIEQGVGNRVIGIKDSKLVDYDIQEALAMHKDYDEKLHHIAEEIAY</sequence>
<evidence type="ECO:0000256" key="1">
    <source>
        <dbReference type="ARBA" id="ARBA00001946"/>
    </source>
</evidence>
<evidence type="ECO:0000256" key="12">
    <source>
        <dbReference type="ARBA" id="ARBA00022842"/>
    </source>
</evidence>
<keyword evidence="5 15" id="KW-0963">Cytoplasm</keyword>
<evidence type="ECO:0000256" key="15">
    <source>
        <dbReference type="HAMAP-Rule" id="MF_00339"/>
    </source>
</evidence>
<dbReference type="GO" id="GO:0042802">
    <property type="term" value="F:identical protein binding"/>
    <property type="evidence" value="ECO:0007669"/>
    <property type="project" value="TreeGrafter"/>
</dbReference>
<dbReference type="GO" id="GO:0048029">
    <property type="term" value="F:monosaccharide binding"/>
    <property type="evidence" value="ECO:0007669"/>
    <property type="project" value="TreeGrafter"/>
</dbReference>
<keyword evidence="13 15" id="KW-0324">Glycolysis</keyword>
<dbReference type="GO" id="GO:0016208">
    <property type="term" value="F:AMP binding"/>
    <property type="evidence" value="ECO:0007669"/>
    <property type="project" value="TreeGrafter"/>
</dbReference>
<evidence type="ECO:0000313" key="18">
    <source>
        <dbReference type="Proteomes" id="UP000183461"/>
    </source>
</evidence>
<evidence type="ECO:0000256" key="14">
    <source>
        <dbReference type="ARBA" id="ARBA00048070"/>
    </source>
</evidence>
<keyword evidence="6 15" id="KW-0021">Allosteric enzyme</keyword>
<dbReference type="EC" id="2.7.1.11" evidence="15"/>
<keyword evidence="7 15" id="KW-0808">Transferase</keyword>
<dbReference type="HAMAP" id="MF_00339">
    <property type="entry name" value="Phosphofructokinase_I_B1"/>
    <property type="match status" value="1"/>
</dbReference>
<dbReference type="GO" id="GO:0006002">
    <property type="term" value="P:fructose 6-phosphate metabolic process"/>
    <property type="evidence" value="ECO:0007669"/>
    <property type="project" value="UniProtKB-UniRule"/>
</dbReference>
<comment type="function">
    <text evidence="2 15">Catalyzes the phosphorylation of D-fructose 6-phosphate to fructose 1,6-bisphosphate by ATP, the first committing step of glycolysis.</text>
</comment>
<dbReference type="PANTHER" id="PTHR13697:SF4">
    <property type="entry name" value="ATP-DEPENDENT 6-PHOSPHOFRUCTOKINASE"/>
    <property type="match status" value="1"/>
</dbReference>
<accession>A0A1K1LZE4</accession>
<dbReference type="AlphaFoldDB" id="A0A1K1LZE4"/>
<feature type="binding site" description="in other chain" evidence="15">
    <location>
        <begin position="250"/>
        <end position="253"/>
    </location>
    <ligand>
        <name>substrate</name>
        <note>ligand shared between dimeric partners</note>
    </ligand>
</feature>
<comment type="pathway">
    <text evidence="4 15">Carbohydrate degradation; glycolysis; D-glyceraldehyde 3-phosphate and glycerone phosphate from D-glucose: step 3/4.</text>
</comment>
<dbReference type="InterPro" id="IPR035966">
    <property type="entry name" value="PKF_sf"/>
</dbReference>
<feature type="binding site" description="in other chain" evidence="15">
    <location>
        <position position="155"/>
    </location>
    <ligand>
        <name>ADP</name>
        <dbReference type="ChEBI" id="CHEBI:456216"/>
        <note>allosteric activator; ligand shared between dimeric partners</note>
    </ligand>
</feature>
<evidence type="ECO:0000256" key="11">
    <source>
        <dbReference type="ARBA" id="ARBA00022840"/>
    </source>
</evidence>
<dbReference type="PROSITE" id="PS00433">
    <property type="entry name" value="PHOSPHOFRUCTOKINASE"/>
    <property type="match status" value="1"/>
</dbReference>
<comment type="catalytic activity">
    <reaction evidence="14 15">
        <text>beta-D-fructose 6-phosphate + ATP = beta-D-fructose 1,6-bisphosphate + ADP + H(+)</text>
        <dbReference type="Rhea" id="RHEA:16109"/>
        <dbReference type="ChEBI" id="CHEBI:15378"/>
        <dbReference type="ChEBI" id="CHEBI:30616"/>
        <dbReference type="ChEBI" id="CHEBI:32966"/>
        <dbReference type="ChEBI" id="CHEBI:57634"/>
        <dbReference type="ChEBI" id="CHEBI:456216"/>
        <dbReference type="EC" id="2.7.1.11"/>
    </reaction>
</comment>
<dbReference type="InterPro" id="IPR022953">
    <property type="entry name" value="ATP_PFK"/>
</dbReference>
<proteinExistence type="inferred from homology"/>
<dbReference type="InterPro" id="IPR012003">
    <property type="entry name" value="ATP_PFK_prok-type"/>
</dbReference>
<evidence type="ECO:0000256" key="4">
    <source>
        <dbReference type="ARBA" id="ARBA00004679"/>
    </source>
</evidence>
<keyword evidence="12 15" id="KW-0460">Magnesium</keyword>
<evidence type="ECO:0000259" key="16">
    <source>
        <dbReference type="Pfam" id="PF00365"/>
    </source>
</evidence>
<dbReference type="GO" id="GO:0070095">
    <property type="term" value="F:fructose-6-phosphate binding"/>
    <property type="evidence" value="ECO:0007669"/>
    <property type="project" value="TreeGrafter"/>
</dbReference>
<dbReference type="Gene3D" id="3.40.50.450">
    <property type="match status" value="1"/>
</dbReference>
<dbReference type="NCBIfam" id="TIGR02482">
    <property type="entry name" value="PFKA_ATP"/>
    <property type="match status" value="1"/>
</dbReference>
<feature type="binding site" description="in other chain" evidence="15">
    <location>
        <position position="212"/>
    </location>
    <ligand>
        <name>ADP</name>
        <dbReference type="ChEBI" id="CHEBI:456216"/>
        <note>allosteric activator; ligand shared between dimeric partners</note>
    </ligand>
</feature>
<dbReference type="InterPro" id="IPR015912">
    <property type="entry name" value="Phosphofructokinase_CS"/>
</dbReference>
<feature type="active site" description="Proton acceptor" evidence="15">
    <location>
        <position position="128"/>
    </location>
</feature>
<name>A0A1K1LZE4_RUMFL</name>
<dbReference type="InterPro" id="IPR000023">
    <property type="entry name" value="Phosphofructokinase_dom"/>
</dbReference>
<evidence type="ECO:0000256" key="10">
    <source>
        <dbReference type="ARBA" id="ARBA00022777"/>
    </source>
</evidence>
<dbReference type="GO" id="GO:0003872">
    <property type="term" value="F:6-phosphofructokinase activity"/>
    <property type="evidence" value="ECO:0007669"/>
    <property type="project" value="UniProtKB-UniRule"/>
</dbReference>
<evidence type="ECO:0000256" key="6">
    <source>
        <dbReference type="ARBA" id="ARBA00022533"/>
    </source>
</evidence>
<dbReference type="PIRSF" id="PIRSF000532">
    <property type="entry name" value="ATP_PFK_prok"/>
    <property type="match status" value="1"/>
</dbReference>
<comment type="activity regulation">
    <text evidence="15">Allosterically activated by ADP and other diphosphonucleosides, and allosterically inhibited by phosphoenolpyruvate.</text>
</comment>
<keyword evidence="10 15" id="KW-0418">Kinase</keyword>
<dbReference type="NCBIfam" id="NF002872">
    <property type="entry name" value="PRK03202.1"/>
    <property type="match status" value="1"/>
</dbReference>
<feature type="binding site" evidence="15">
    <location>
        <begin position="22"/>
        <end position="26"/>
    </location>
    <ligand>
        <name>ADP</name>
        <dbReference type="ChEBI" id="CHEBI:456216"/>
        <note>allosteric activator; ligand shared between dimeric partners</note>
    </ligand>
</feature>
<dbReference type="Pfam" id="PF00365">
    <property type="entry name" value="PFK"/>
    <property type="match status" value="1"/>
</dbReference>
<evidence type="ECO:0000256" key="5">
    <source>
        <dbReference type="ARBA" id="ARBA00022490"/>
    </source>
</evidence>
<feature type="binding site" description="in other chain" evidence="15">
    <location>
        <position position="223"/>
    </location>
    <ligand>
        <name>substrate</name>
        <note>ligand shared between dimeric partners</note>
    </ligand>
</feature>
<evidence type="ECO:0000256" key="9">
    <source>
        <dbReference type="ARBA" id="ARBA00022741"/>
    </source>
</evidence>
<dbReference type="GO" id="GO:0005524">
    <property type="term" value="F:ATP binding"/>
    <property type="evidence" value="ECO:0007669"/>
    <property type="project" value="UniProtKB-UniRule"/>
</dbReference>
<evidence type="ECO:0000256" key="7">
    <source>
        <dbReference type="ARBA" id="ARBA00022679"/>
    </source>
</evidence>
<dbReference type="SUPFAM" id="SSF53784">
    <property type="entry name" value="Phosphofructokinase"/>
    <property type="match status" value="1"/>
</dbReference>
<feature type="binding site" evidence="15">
    <location>
        <position position="163"/>
    </location>
    <ligand>
        <name>substrate</name>
        <note>ligand shared between dimeric partners</note>
    </ligand>
</feature>
<feature type="binding site" evidence="15">
    <location>
        <position position="12"/>
    </location>
    <ligand>
        <name>ATP</name>
        <dbReference type="ChEBI" id="CHEBI:30616"/>
    </ligand>
</feature>
<dbReference type="GO" id="GO:0005945">
    <property type="term" value="C:6-phosphofructokinase complex"/>
    <property type="evidence" value="ECO:0007669"/>
    <property type="project" value="TreeGrafter"/>
</dbReference>
<dbReference type="InterPro" id="IPR012828">
    <property type="entry name" value="PFKA_ATP_prok"/>
</dbReference>
<evidence type="ECO:0000256" key="2">
    <source>
        <dbReference type="ARBA" id="ARBA00002659"/>
    </source>
</evidence>
<reference evidence="17 18" key="1">
    <citation type="submission" date="2016-11" db="EMBL/GenBank/DDBJ databases">
        <authorList>
            <person name="Jaros S."/>
            <person name="Januszkiewicz K."/>
            <person name="Wedrychowicz H."/>
        </authorList>
    </citation>
    <scope>NUCLEOTIDE SEQUENCE [LARGE SCALE GENOMIC DNA]</scope>
    <source>
        <strain evidence="17 18">YL228</strain>
    </source>
</reference>
<keyword evidence="9 15" id="KW-0547">Nucleotide-binding</keyword>
<feature type="binding site" evidence="15">
    <location>
        <position position="104"/>
    </location>
    <ligand>
        <name>Mg(2+)</name>
        <dbReference type="ChEBI" id="CHEBI:18420"/>
        <note>catalytic</note>
    </ligand>
</feature>
<evidence type="ECO:0000256" key="3">
    <source>
        <dbReference type="ARBA" id="ARBA00004496"/>
    </source>
</evidence>
<dbReference type="GO" id="GO:0030388">
    <property type="term" value="P:fructose 1,6-bisphosphate metabolic process"/>
    <property type="evidence" value="ECO:0007669"/>
    <property type="project" value="TreeGrafter"/>
</dbReference>
<comment type="subcellular location">
    <subcellularLocation>
        <location evidence="3 15">Cytoplasm</location>
    </subcellularLocation>
</comment>
<dbReference type="GO" id="GO:0061621">
    <property type="term" value="P:canonical glycolysis"/>
    <property type="evidence" value="ECO:0007669"/>
    <property type="project" value="TreeGrafter"/>
</dbReference>
<evidence type="ECO:0000256" key="13">
    <source>
        <dbReference type="ARBA" id="ARBA00023152"/>
    </source>
</evidence>
<dbReference type="Proteomes" id="UP000183461">
    <property type="component" value="Unassembled WGS sequence"/>
</dbReference>
<feature type="binding site" description="in other chain" evidence="15">
    <location>
        <begin position="214"/>
        <end position="216"/>
    </location>
    <ligand>
        <name>ADP</name>
        <dbReference type="ChEBI" id="CHEBI:456216"/>
        <note>allosteric activator; ligand shared between dimeric partners</note>
    </ligand>
</feature>
<dbReference type="PANTHER" id="PTHR13697">
    <property type="entry name" value="PHOSPHOFRUCTOKINASE"/>
    <property type="match status" value="1"/>
</dbReference>
<comment type="caution">
    <text evidence="15">Lacks conserved residue(s) required for the propagation of feature annotation.</text>
</comment>
<dbReference type="Gene3D" id="3.40.50.460">
    <property type="entry name" value="Phosphofructokinase domain"/>
    <property type="match status" value="1"/>
</dbReference>
<dbReference type="FunFam" id="3.40.50.450:FF:000001">
    <property type="entry name" value="ATP-dependent 6-phosphofructokinase"/>
    <property type="match status" value="1"/>
</dbReference>
<feature type="domain" description="Phosphofructokinase" evidence="16">
    <location>
        <begin position="4"/>
        <end position="276"/>
    </location>
</feature>